<comment type="caution">
    <text evidence="2">The sequence shown here is derived from an EMBL/GenBank/DDBJ whole genome shotgun (WGS) entry which is preliminary data.</text>
</comment>
<dbReference type="GO" id="GO:0006302">
    <property type="term" value="P:double-strand break repair"/>
    <property type="evidence" value="ECO:0007669"/>
    <property type="project" value="TreeGrafter"/>
</dbReference>
<name>A0AAJ3VDM1_PREIN</name>
<sequence length="630" mass="73391">MTMTKWKINSIKIENFKFFHRPFKMDIEGKNLLLYGENGSGKSSLYWAIYTLFQSCYKRPTIDDAQKYFVADNTENLRNKFLPDTQRSGIDLEFISEDDGRRKSYEDSNVRCNTSTDPFMSITAGSSTFMNYKFLSAIFDFKNSKQPEIFNIFVSDIFPALILQPSMELIHYDGTQSSVMTADYWWKYLNNNLQNLKRGSNPHYILKTSDEYIRYSRLLKEFNRQIKNNVTLIETKANQMISNSFKLNARLQMDYENARITDVQMGPGVLYKKKILPPKIKVKAEFSHNHIVGHNDILHPRSFFNEAKLTCLAIAMRFAVVEIMHRAEDDGASALFLDDLLISLDMSTRLEVMDIILSYESNYQILLFTHDYTFFDILRSKIRQQKHDSSWLFKELYSLNDDIDNIPDYLLVDNQNAIDRAKAFYEQRDYAASANALRRECEEQLKRLLPFNATVEFQRAPFPKTSPKQLSNMMGALNQFYSDTGIPDITPDIQMYRERILNPLSHHDARTPIYKSELLKAIDEISKLRTISVSFLVQYTDCTLSNEFFIHFTKDGIDAEVHFYFCAEWVKYTLNGMDYFSNPLLHITSSNVPQYVVGREKTIKSIYNTLCNYVYRGSGGYPSLEDAIQK</sequence>
<dbReference type="PANTHER" id="PTHR32182">
    <property type="entry name" value="DNA REPLICATION AND REPAIR PROTEIN RECF"/>
    <property type="match status" value="1"/>
</dbReference>
<dbReference type="Proteomes" id="UP000229102">
    <property type="component" value="Unassembled WGS sequence"/>
</dbReference>
<dbReference type="Pfam" id="PF13175">
    <property type="entry name" value="AAA_15"/>
    <property type="match status" value="1"/>
</dbReference>
<organism evidence="2 3">
    <name type="scientific">Prevotella intermedia</name>
    <dbReference type="NCBI Taxonomy" id="28131"/>
    <lineage>
        <taxon>Bacteria</taxon>
        <taxon>Pseudomonadati</taxon>
        <taxon>Bacteroidota</taxon>
        <taxon>Bacteroidia</taxon>
        <taxon>Bacteroidales</taxon>
        <taxon>Prevotellaceae</taxon>
        <taxon>Prevotella</taxon>
    </lineage>
</organism>
<evidence type="ECO:0000313" key="2">
    <source>
        <dbReference type="EMBL" id="PJI19736.1"/>
    </source>
</evidence>
<dbReference type="InterPro" id="IPR027417">
    <property type="entry name" value="P-loop_NTPase"/>
</dbReference>
<evidence type="ECO:0000313" key="3">
    <source>
        <dbReference type="Proteomes" id="UP000229102"/>
    </source>
</evidence>
<dbReference type="InterPro" id="IPR041685">
    <property type="entry name" value="AAA_GajA/Old/RecF-like"/>
</dbReference>
<proteinExistence type="predicted"/>
<evidence type="ECO:0000259" key="1">
    <source>
        <dbReference type="Pfam" id="PF13175"/>
    </source>
</evidence>
<accession>A0AAJ3VDM1</accession>
<gene>
    <name evidence="2" type="ORF">CTM53_02230</name>
</gene>
<dbReference type="Gene3D" id="3.40.50.300">
    <property type="entry name" value="P-loop containing nucleotide triphosphate hydrolases"/>
    <property type="match status" value="1"/>
</dbReference>
<reference evidence="2 3" key="1">
    <citation type="submission" date="2017-11" db="EMBL/GenBank/DDBJ databases">
        <title>Genome sequencing of Prevotella intermedia KCOM 2698.</title>
        <authorList>
            <person name="Kook J.-K."/>
            <person name="Park S.-N."/>
            <person name="Lim Y.K."/>
        </authorList>
    </citation>
    <scope>NUCLEOTIDE SEQUENCE [LARGE SCALE GENOMIC DNA]</scope>
    <source>
        <strain evidence="2 3">KCOM 2698</strain>
    </source>
</reference>
<dbReference type="AlphaFoldDB" id="A0AAJ3VDM1"/>
<dbReference type="SUPFAM" id="SSF52540">
    <property type="entry name" value="P-loop containing nucleoside triphosphate hydrolases"/>
    <property type="match status" value="1"/>
</dbReference>
<dbReference type="PANTHER" id="PTHR32182:SF22">
    <property type="entry name" value="ATP-DEPENDENT ENDONUCLEASE, OLD FAMILY-RELATED"/>
    <property type="match status" value="1"/>
</dbReference>
<dbReference type="GO" id="GO:0000731">
    <property type="term" value="P:DNA synthesis involved in DNA repair"/>
    <property type="evidence" value="ECO:0007669"/>
    <property type="project" value="TreeGrafter"/>
</dbReference>
<protein>
    <recommendedName>
        <fullName evidence="1">Endonuclease GajA/Old nuclease/RecF-like AAA domain-containing protein</fullName>
    </recommendedName>
</protein>
<feature type="domain" description="Endonuclease GajA/Old nuclease/RecF-like AAA" evidence="1">
    <location>
        <begin position="7"/>
        <end position="250"/>
    </location>
</feature>
<dbReference type="EMBL" id="PENF01000001">
    <property type="protein sequence ID" value="PJI19736.1"/>
    <property type="molecule type" value="Genomic_DNA"/>
</dbReference>